<dbReference type="AlphaFoldDB" id="A0A4Y2VDB0"/>
<reference evidence="1 2" key="1">
    <citation type="journal article" date="2019" name="Sci. Rep.">
        <title>Orb-weaving spider Araneus ventricosus genome elucidates the spidroin gene catalogue.</title>
        <authorList>
            <person name="Kono N."/>
            <person name="Nakamura H."/>
            <person name="Ohtoshi R."/>
            <person name="Moran D.A.P."/>
            <person name="Shinohara A."/>
            <person name="Yoshida Y."/>
            <person name="Fujiwara M."/>
            <person name="Mori M."/>
            <person name="Tomita M."/>
            <person name="Arakawa K."/>
        </authorList>
    </citation>
    <scope>NUCLEOTIDE SEQUENCE [LARGE SCALE GENOMIC DNA]</scope>
</reference>
<accession>A0A4Y2VDB0</accession>
<comment type="caution">
    <text evidence="1">The sequence shown here is derived from an EMBL/GenBank/DDBJ whole genome shotgun (WGS) entry which is preliminary data.</text>
</comment>
<evidence type="ECO:0000313" key="1">
    <source>
        <dbReference type="EMBL" id="GBO22106.1"/>
    </source>
</evidence>
<name>A0A4Y2VDB0_ARAVE</name>
<sequence length="62" mass="6963">ADLDSGKCWYAVRPAANETFGSTDLGKKQILFFIPQQLPKKCLWIFSPITYIIAQICLSVTL</sequence>
<protein>
    <submittedName>
        <fullName evidence="1">Uncharacterized protein</fullName>
    </submittedName>
</protein>
<feature type="non-terminal residue" evidence="1">
    <location>
        <position position="1"/>
    </location>
</feature>
<gene>
    <name evidence="1" type="ORF">AVEN_177914_1</name>
</gene>
<organism evidence="1 2">
    <name type="scientific">Araneus ventricosus</name>
    <name type="common">Orbweaver spider</name>
    <name type="synonym">Epeira ventricosa</name>
    <dbReference type="NCBI Taxonomy" id="182803"/>
    <lineage>
        <taxon>Eukaryota</taxon>
        <taxon>Metazoa</taxon>
        <taxon>Ecdysozoa</taxon>
        <taxon>Arthropoda</taxon>
        <taxon>Chelicerata</taxon>
        <taxon>Arachnida</taxon>
        <taxon>Araneae</taxon>
        <taxon>Araneomorphae</taxon>
        <taxon>Entelegynae</taxon>
        <taxon>Araneoidea</taxon>
        <taxon>Araneidae</taxon>
        <taxon>Araneus</taxon>
    </lineage>
</organism>
<dbReference type="EMBL" id="BGPR01045242">
    <property type="protein sequence ID" value="GBO22106.1"/>
    <property type="molecule type" value="Genomic_DNA"/>
</dbReference>
<keyword evidence="2" id="KW-1185">Reference proteome</keyword>
<proteinExistence type="predicted"/>
<evidence type="ECO:0000313" key="2">
    <source>
        <dbReference type="Proteomes" id="UP000499080"/>
    </source>
</evidence>
<dbReference type="Proteomes" id="UP000499080">
    <property type="component" value="Unassembled WGS sequence"/>
</dbReference>